<evidence type="ECO:0000313" key="3">
    <source>
        <dbReference type="Proteomes" id="UP000515369"/>
    </source>
</evidence>
<dbReference type="EMBL" id="CP059732">
    <property type="protein sequence ID" value="QMW02721.1"/>
    <property type="molecule type" value="Genomic_DNA"/>
</dbReference>
<evidence type="ECO:0000259" key="1">
    <source>
        <dbReference type="Pfam" id="PF12680"/>
    </source>
</evidence>
<dbReference type="KEGG" id="sfol:H3H32_33280"/>
<accession>A0A7G5GV29</accession>
<evidence type="ECO:0000313" key="2">
    <source>
        <dbReference type="EMBL" id="QMW02721.1"/>
    </source>
</evidence>
<proteinExistence type="predicted"/>
<organism evidence="2 3">
    <name type="scientific">Spirosoma foliorum</name>
    <dbReference type="NCBI Taxonomy" id="2710596"/>
    <lineage>
        <taxon>Bacteria</taxon>
        <taxon>Pseudomonadati</taxon>
        <taxon>Bacteroidota</taxon>
        <taxon>Cytophagia</taxon>
        <taxon>Cytophagales</taxon>
        <taxon>Cytophagaceae</taxon>
        <taxon>Spirosoma</taxon>
    </lineage>
</organism>
<dbReference type="Gene3D" id="3.10.450.50">
    <property type="match status" value="2"/>
</dbReference>
<keyword evidence="3" id="KW-1185">Reference proteome</keyword>
<protein>
    <submittedName>
        <fullName evidence="2">Ester cyclase</fullName>
    </submittedName>
</protein>
<feature type="domain" description="SnoaL-like" evidence="1">
    <location>
        <begin position="145"/>
        <end position="237"/>
    </location>
</feature>
<feature type="domain" description="SnoaL-like" evidence="1">
    <location>
        <begin position="11"/>
        <end position="108"/>
    </location>
</feature>
<dbReference type="PANTHER" id="PTHR38436:SF1">
    <property type="entry name" value="ESTER CYCLASE"/>
    <property type="match status" value="1"/>
</dbReference>
<dbReference type="InterPro" id="IPR009959">
    <property type="entry name" value="Cyclase_SnoaL-like"/>
</dbReference>
<dbReference type="Proteomes" id="UP000515369">
    <property type="component" value="Chromosome"/>
</dbReference>
<dbReference type="InterPro" id="IPR032710">
    <property type="entry name" value="NTF2-like_dom_sf"/>
</dbReference>
<dbReference type="GO" id="GO:0030638">
    <property type="term" value="P:polyketide metabolic process"/>
    <property type="evidence" value="ECO:0007669"/>
    <property type="project" value="InterPro"/>
</dbReference>
<dbReference type="RefSeq" id="WP_182460017.1">
    <property type="nucleotide sequence ID" value="NZ_CP059732.1"/>
</dbReference>
<dbReference type="PANTHER" id="PTHR38436">
    <property type="entry name" value="POLYKETIDE CYCLASE SNOAL-LIKE DOMAIN"/>
    <property type="match status" value="1"/>
</dbReference>
<reference evidence="2 3" key="1">
    <citation type="submission" date="2020-07" db="EMBL/GenBank/DDBJ databases">
        <title>Spirosoma foliorum sp. nov., isolated from the leaves on the Nejang mountain Korea, Republic of.</title>
        <authorList>
            <person name="Ho H."/>
            <person name="Lee Y.-J."/>
            <person name="Nurcahyanto D.-A."/>
            <person name="Kim S.-G."/>
        </authorList>
    </citation>
    <scope>NUCLEOTIDE SEQUENCE [LARGE SCALE GENOMIC DNA]</scope>
    <source>
        <strain evidence="2 3">PL0136</strain>
    </source>
</reference>
<dbReference type="AlphaFoldDB" id="A0A7G5GV29"/>
<gene>
    <name evidence="2" type="ORF">H3H32_33280</name>
</gene>
<sequence>MQQEAINKSIIRDFYRRAVSQGDLDFAKQIIADEYIQHSPMVKPGKEGLLEALAYMKQMPKPASTSTPFLRLIAEGDYVVTNMSFGWGDKQKVVVDLFRFRNGQVTEHWDAIEDQPETTRNGNAMMDGPLPIEDNGQVANNKALVSEFFEKVYIKRQLEALPDFVDANLIQHIPEIENGIAGLTAYFHQTSDQFIVEKVAHVIGEGDFVVVQAEGKVGSKAATFYTIFRLNDGKVVEQWGVKQIAL</sequence>
<dbReference type="InterPro" id="IPR037401">
    <property type="entry name" value="SnoaL-like"/>
</dbReference>
<dbReference type="Pfam" id="PF12680">
    <property type="entry name" value="SnoaL_2"/>
    <property type="match status" value="2"/>
</dbReference>
<dbReference type="SUPFAM" id="SSF54427">
    <property type="entry name" value="NTF2-like"/>
    <property type="match status" value="2"/>
</dbReference>
<name>A0A7G5GV29_9BACT</name>